<dbReference type="PROSITE" id="PS51446">
    <property type="entry name" value="PACIFASTIN"/>
    <property type="match status" value="1"/>
</dbReference>
<reference evidence="7 8" key="1">
    <citation type="submission" date="2019-05" db="EMBL/GenBank/DDBJ databases">
        <title>Another draft genome of Portunus trituberculatus and its Hox gene families provides insights of decapod evolution.</title>
        <authorList>
            <person name="Jeong J.-H."/>
            <person name="Song I."/>
            <person name="Kim S."/>
            <person name="Choi T."/>
            <person name="Kim D."/>
            <person name="Ryu S."/>
            <person name="Kim W."/>
        </authorList>
    </citation>
    <scope>NUCLEOTIDE SEQUENCE [LARGE SCALE GENOMIC DNA]</scope>
    <source>
        <tissue evidence="7">Muscle</tissue>
    </source>
</reference>
<evidence type="ECO:0000256" key="5">
    <source>
        <dbReference type="PROSITE-ProRule" id="PRU00776"/>
    </source>
</evidence>
<feature type="domain" description="Pacifastin" evidence="6">
    <location>
        <begin position="39"/>
        <end position="72"/>
    </location>
</feature>
<dbReference type="SUPFAM" id="SSF57283">
    <property type="entry name" value="PMP inhibitors"/>
    <property type="match status" value="1"/>
</dbReference>
<sequence>MPASPVWREDLPPAVLHAAKENEGPWSGGCAGAGSGCGSPPARDGETWFDGCNTCFCSNGEAACTLKACYPYDDDRLTRPYHRRG</sequence>
<keyword evidence="5" id="KW-0722">Serine protease inhibitor</keyword>
<proteinExistence type="inferred from homology"/>
<evidence type="ECO:0000259" key="6">
    <source>
        <dbReference type="PROSITE" id="PS51446"/>
    </source>
</evidence>
<dbReference type="InterPro" id="IPR036201">
    <property type="entry name" value="Pacifastin_dom_sf"/>
</dbReference>
<gene>
    <name evidence="7" type="ORF">E2C01_038528</name>
</gene>
<evidence type="ECO:0000256" key="2">
    <source>
        <dbReference type="ARBA" id="ARBA00022525"/>
    </source>
</evidence>
<keyword evidence="5" id="KW-0646">Protease inhibitor</keyword>
<dbReference type="Pfam" id="PF05375">
    <property type="entry name" value="Pacifastin_I"/>
    <property type="match status" value="1"/>
</dbReference>
<dbReference type="AlphaFoldDB" id="A0A5B7FH21"/>
<comment type="subcellular location">
    <subcellularLocation>
        <location evidence="1">Secreted</location>
    </subcellularLocation>
</comment>
<dbReference type="EMBL" id="VSRR010006465">
    <property type="protein sequence ID" value="MPC44847.1"/>
    <property type="molecule type" value="Genomic_DNA"/>
</dbReference>
<comment type="caution">
    <text evidence="5">Lacks conserved residue(s) required for the propagation of feature annotation.</text>
</comment>
<name>A0A5B7FH21_PORTR</name>
<comment type="caution">
    <text evidence="7">The sequence shown here is derived from an EMBL/GenBank/DDBJ whole genome shotgun (WGS) entry which is preliminary data.</text>
</comment>
<evidence type="ECO:0000256" key="4">
    <source>
        <dbReference type="ARBA" id="ARBA00029459"/>
    </source>
</evidence>
<dbReference type="GO" id="GO:0004867">
    <property type="term" value="F:serine-type endopeptidase inhibitor activity"/>
    <property type="evidence" value="ECO:0007669"/>
    <property type="project" value="UniProtKB-UniRule"/>
</dbReference>
<keyword evidence="3" id="KW-1015">Disulfide bond</keyword>
<dbReference type="InterPro" id="IPR008037">
    <property type="entry name" value="Pacifastin_dom"/>
</dbReference>
<dbReference type="Proteomes" id="UP000324222">
    <property type="component" value="Unassembled WGS sequence"/>
</dbReference>
<evidence type="ECO:0000256" key="3">
    <source>
        <dbReference type="ARBA" id="ARBA00023157"/>
    </source>
</evidence>
<organism evidence="7 8">
    <name type="scientific">Portunus trituberculatus</name>
    <name type="common">Swimming crab</name>
    <name type="synonym">Neptunus trituberculatus</name>
    <dbReference type="NCBI Taxonomy" id="210409"/>
    <lineage>
        <taxon>Eukaryota</taxon>
        <taxon>Metazoa</taxon>
        <taxon>Ecdysozoa</taxon>
        <taxon>Arthropoda</taxon>
        <taxon>Crustacea</taxon>
        <taxon>Multicrustacea</taxon>
        <taxon>Malacostraca</taxon>
        <taxon>Eumalacostraca</taxon>
        <taxon>Eucarida</taxon>
        <taxon>Decapoda</taxon>
        <taxon>Pleocyemata</taxon>
        <taxon>Brachyura</taxon>
        <taxon>Eubrachyura</taxon>
        <taxon>Portunoidea</taxon>
        <taxon>Portunidae</taxon>
        <taxon>Portuninae</taxon>
        <taxon>Portunus</taxon>
    </lineage>
</organism>
<accession>A0A5B7FH21</accession>
<evidence type="ECO:0000313" key="7">
    <source>
        <dbReference type="EMBL" id="MPC44847.1"/>
    </source>
</evidence>
<dbReference type="GO" id="GO:0005576">
    <property type="term" value="C:extracellular region"/>
    <property type="evidence" value="ECO:0007669"/>
    <property type="project" value="UniProtKB-SubCell"/>
</dbReference>
<evidence type="ECO:0000313" key="8">
    <source>
        <dbReference type="Proteomes" id="UP000324222"/>
    </source>
</evidence>
<feature type="site" description="Reactive bond" evidence="5">
    <location>
        <begin position="66"/>
        <end position="67"/>
    </location>
</feature>
<comment type="similarity">
    <text evidence="4 5">Belongs to the protease inhibitor I19 family.</text>
</comment>
<evidence type="ECO:0000256" key="1">
    <source>
        <dbReference type="ARBA" id="ARBA00004613"/>
    </source>
</evidence>
<protein>
    <recommendedName>
        <fullName evidence="6">Pacifastin domain-containing protein</fullName>
    </recommendedName>
</protein>
<keyword evidence="2" id="KW-0964">Secreted</keyword>
<keyword evidence="8" id="KW-1185">Reference proteome</keyword>